<dbReference type="EMBL" id="FOCC01000002">
    <property type="protein sequence ID" value="SEM39852.1"/>
    <property type="molecule type" value="Genomic_DNA"/>
</dbReference>
<dbReference type="NCBIfam" id="TIGR01484">
    <property type="entry name" value="HAD-SF-IIB"/>
    <property type="match status" value="1"/>
</dbReference>
<dbReference type="InterPro" id="IPR023214">
    <property type="entry name" value="HAD_sf"/>
</dbReference>
<dbReference type="PANTHER" id="PTHR10000">
    <property type="entry name" value="PHOSPHOSERINE PHOSPHATASE"/>
    <property type="match status" value="1"/>
</dbReference>
<comment type="caution">
    <text evidence="1">The sequence shown here is derived from an EMBL/GenBank/DDBJ whole genome shotgun (WGS) entry which is preliminary data.</text>
</comment>
<protein>
    <submittedName>
        <fullName evidence="1">Uncharacterized protein</fullName>
    </submittedName>
</protein>
<organism evidence="1 2">
    <name type="scientific">Ligilactobacillus ruminis</name>
    <dbReference type="NCBI Taxonomy" id="1623"/>
    <lineage>
        <taxon>Bacteria</taxon>
        <taxon>Bacillati</taxon>
        <taxon>Bacillota</taxon>
        <taxon>Bacilli</taxon>
        <taxon>Lactobacillales</taxon>
        <taxon>Lactobacillaceae</taxon>
        <taxon>Ligilactobacillus</taxon>
    </lineage>
</organism>
<dbReference type="SUPFAM" id="SSF56784">
    <property type="entry name" value="HAD-like"/>
    <property type="match status" value="1"/>
</dbReference>
<dbReference type="NCBIfam" id="TIGR00099">
    <property type="entry name" value="Cof-subfamily"/>
    <property type="match status" value="1"/>
</dbReference>
<dbReference type="Gene3D" id="3.40.50.1000">
    <property type="entry name" value="HAD superfamily/HAD-like"/>
    <property type="match status" value="1"/>
</dbReference>
<dbReference type="InterPro" id="IPR000150">
    <property type="entry name" value="Cof"/>
</dbReference>
<sequence>MKDQGVHLIVASGNQYARLQDDFRECFQEIDFVAENGAYLLGKGKEMLAQTLNPKTVEKIVQFQKNIKDSHLALNGIKSAYMLKSEDKDYLKSRFYYCPSHTLVDSFDKLPDDRFIKLNLAVPAEDIKQTVARLTEMFGAEVHVTSSGFGDIDIIKKGVNKAQGLETMLKRWNLTGEDLAAFGDGGNDIEMLRFAKYSYAMANADPEVKKVSQYSTLSNNESGVLKALEELLND</sequence>
<name>A0ABY1A9J0_9LACO</name>
<dbReference type="PANTHER" id="PTHR10000:SF53">
    <property type="entry name" value="5-AMINO-6-(5-PHOSPHO-D-RIBITYLAMINO)URACIL PHOSPHATASE YBJI-RELATED"/>
    <property type="match status" value="1"/>
</dbReference>
<evidence type="ECO:0000313" key="1">
    <source>
        <dbReference type="EMBL" id="SEM39852.1"/>
    </source>
</evidence>
<accession>A0ABY1A9J0</accession>
<dbReference type="InterPro" id="IPR006379">
    <property type="entry name" value="HAD-SF_hydro_IIB"/>
</dbReference>
<gene>
    <name evidence="1" type="ORF">SAMN05216431_10270</name>
</gene>
<proteinExistence type="predicted"/>
<reference evidence="1 2" key="1">
    <citation type="submission" date="2016-10" db="EMBL/GenBank/DDBJ databases">
        <authorList>
            <person name="Varghese N."/>
            <person name="Submissions S."/>
        </authorList>
    </citation>
    <scope>NUCLEOTIDE SEQUENCE [LARGE SCALE GENOMIC DNA]</scope>
    <source>
        <strain evidence="1 2">WC1T17</strain>
    </source>
</reference>
<dbReference type="CDD" id="cd07518">
    <property type="entry name" value="HAD_YbiV-Like"/>
    <property type="match status" value="1"/>
</dbReference>
<dbReference type="Pfam" id="PF08282">
    <property type="entry name" value="Hydrolase_3"/>
    <property type="match status" value="1"/>
</dbReference>
<evidence type="ECO:0000313" key="2">
    <source>
        <dbReference type="Proteomes" id="UP000182089"/>
    </source>
</evidence>
<dbReference type="Proteomes" id="UP000182089">
    <property type="component" value="Unassembled WGS sequence"/>
</dbReference>
<dbReference type="Gene3D" id="3.30.1240.10">
    <property type="match status" value="1"/>
</dbReference>
<dbReference type="InterPro" id="IPR036412">
    <property type="entry name" value="HAD-like_sf"/>
</dbReference>
<dbReference type="PROSITE" id="PS01229">
    <property type="entry name" value="COF_2"/>
    <property type="match status" value="1"/>
</dbReference>